<evidence type="ECO:0000256" key="3">
    <source>
        <dbReference type="ARBA" id="ARBA00005119"/>
    </source>
</evidence>
<name>A0AA48QY72_9TREE</name>
<keyword evidence="17" id="KW-1208">Phospholipid metabolism</keyword>
<reference evidence="20" key="1">
    <citation type="journal article" date="2023" name="BMC Genomics">
        <title>Chromosome-level genome assemblies of Cutaneotrichosporon spp. (Trichosporonales, Basidiomycota) reveal imbalanced evolution between nucleotide sequences and chromosome synteny.</title>
        <authorList>
            <person name="Kobayashi Y."/>
            <person name="Kayamori A."/>
            <person name="Aoki K."/>
            <person name="Shiwa Y."/>
            <person name="Matsutani M."/>
            <person name="Fujita N."/>
            <person name="Sugita T."/>
            <person name="Iwasaki W."/>
            <person name="Tanaka N."/>
            <person name="Takashima M."/>
        </authorList>
    </citation>
    <scope>NUCLEOTIDE SEQUENCE</scope>
    <source>
        <strain evidence="20">HIS019</strain>
    </source>
</reference>
<dbReference type="GO" id="GO:0032049">
    <property type="term" value="P:cardiolipin biosynthetic process"/>
    <property type="evidence" value="ECO:0007669"/>
    <property type="project" value="InterPro"/>
</dbReference>
<evidence type="ECO:0000256" key="2">
    <source>
        <dbReference type="ARBA" id="ARBA00004443"/>
    </source>
</evidence>
<evidence type="ECO:0000256" key="13">
    <source>
        <dbReference type="ARBA" id="ARBA00023098"/>
    </source>
</evidence>
<keyword evidence="13" id="KW-0443">Lipid metabolism</keyword>
<keyword evidence="8" id="KW-0444">Lipid biosynthesis</keyword>
<dbReference type="InterPro" id="IPR015222">
    <property type="entry name" value="Tam41"/>
</dbReference>
<comment type="similarity">
    <text evidence="5">Belongs to the TAM41 family.</text>
</comment>
<keyword evidence="14" id="KW-0496">Mitochondrion</keyword>
<dbReference type="GO" id="GO:0004605">
    <property type="term" value="F:phosphatidate cytidylyltransferase activity"/>
    <property type="evidence" value="ECO:0007669"/>
    <property type="project" value="UniProtKB-EC"/>
</dbReference>
<dbReference type="Pfam" id="PF09139">
    <property type="entry name" value="Tam41_Mmp37"/>
    <property type="match status" value="1"/>
</dbReference>
<dbReference type="RefSeq" id="XP_060459629.1">
    <property type="nucleotide sequence ID" value="XM_060603324.1"/>
</dbReference>
<organism evidence="20 21">
    <name type="scientific">Cutaneotrichosporon cavernicola</name>
    <dbReference type="NCBI Taxonomy" id="279322"/>
    <lineage>
        <taxon>Eukaryota</taxon>
        <taxon>Fungi</taxon>
        <taxon>Dikarya</taxon>
        <taxon>Basidiomycota</taxon>
        <taxon>Agaricomycotina</taxon>
        <taxon>Tremellomycetes</taxon>
        <taxon>Trichosporonales</taxon>
        <taxon>Trichosporonaceae</taxon>
        <taxon>Cutaneotrichosporon</taxon>
    </lineage>
</organism>
<evidence type="ECO:0000313" key="20">
    <source>
        <dbReference type="EMBL" id="BEI94364.1"/>
    </source>
</evidence>
<proteinExistence type="inferred from homology"/>
<keyword evidence="11" id="KW-0999">Mitochondrion inner membrane</keyword>
<dbReference type="GeneID" id="85498234"/>
<evidence type="ECO:0000256" key="11">
    <source>
        <dbReference type="ARBA" id="ARBA00022792"/>
    </source>
</evidence>
<keyword evidence="21" id="KW-1185">Reference proteome</keyword>
<comment type="cofactor">
    <cofactor evidence="1">
        <name>Mg(2+)</name>
        <dbReference type="ChEBI" id="CHEBI:18420"/>
    </cofactor>
</comment>
<sequence length="432" mass="47283">MSRPLVPLLFGASRCNGYIRLRPFSTTRVRTDAAREAEKAALADEQARIYAQFRPVVDAFDAPIDMAVAYGSGVVKQANKTGPPPLTDFIIATPSARAFHATNLRQHPSHYPLYARLIGPSALAWMTDKLGAGLWYVTMVKFGDLEVKYGILSTATLTRDLKHWETLYVAGRLHKPVLTLQVDPSLADPLAANNRAALSLALLNLPEQFTELELWEKVAGISYSGDPRMSVPGAENPDKVRNIVRGPGVLGAFRGLYAPHVAGAGLRWADQQRPGEPEEPEEAKQAGEAEGLEWRGAGERALAQPSSPEHAGSLLAALPLRLRQRLAAHFRPTVAAALLSRQVAAERREIRERRAAAKAAKGSRALYDDAEFWQRVAAQDGFVEVVNNEVRHIIKRPALAQSVKGLVTAGFSKSVVYSLAKFKKWLAGRKKK</sequence>
<evidence type="ECO:0000256" key="6">
    <source>
        <dbReference type="ARBA" id="ARBA00012487"/>
    </source>
</evidence>
<evidence type="ECO:0000256" key="10">
    <source>
        <dbReference type="ARBA" id="ARBA00022695"/>
    </source>
</evidence>
<dbReference type="PANTHER" id="PTHR13619:SF0">
    <property type="entry name" value="PHOSPHATIDATE CYTIDYLYLTRANSFERASE, MITOCHONDRIAL"/>
    <property type="match status" value="1"/>
</dbReference>
<evidence type="ECO:0000256" key="15">
    <source>
        <dbReference type="ARBA" id="ARBA00023136"/>
    </source>
</evidence>
<comment type="subcellular location">
    <subcellularLocation>
        <location evidence="2">Mitochondrion inner membrane</location>
        <topology evidence="2">Peripheral membrane protein</topology>
        <orientation evidence="2">Matrix side</orientation>
    </subcellularLocation>
</comment>
<evidence type="ECO:0000256" key="5">
    <source>
        <dbReference type="ARBA" id="ARBA00005458"/>
    </source>
</evidence>
<evidence type="ECO:0000256" key="8">
    <source>
        <dbReference type="ARBA" id="ARBA00022516"/>
    </source>
</evidence>
<dbReference type="KEGG" id="ccac:CcaHIS019_0608230"/>
<dbReference type="AlphaFoldDB" id="A0AA48QY72"/>
<protein>
    <recommendedName>
        <fullName evidence="7">Phosphatidate cytidylyltransferase, mitochondrial</fullName>
        <ecNumber evidence="6">2.7.7.41</ecNumber>
    </recommendedName>
    <alternativeName>
        <fullName evidence="18">CDP-diacylglycerol synthase</fullName>
    </alternativeName>
</protein>
<keyword evidence="15" id="KW-0472">Membrane</keyword>
<evidence type="ECO:0000256" key="9">
    <source>
        <dbReference type="ARBA" id="ARBA00022679"/>
    </source>
</evidence>
<evidence type="ECO:0000256" key="16">
    <source>
        <dbReference type="ARBA" id="ARBA00023209"/>
    </source>
</evidence>
<dbReference type="GO" id="GO:0005743">
    <property type="term" value="C:mitochondrial inner membrane"/>
    <property type="evidence" value="ECO:0007669"/>
    <property type="project" value="UniProtKB-SubCell"/>
</dbReference>
<accession>A0AA48QY72</accession>
<evidence type="ECO:0000256" key="7">
    <source>
        <dbReference type="ARBA" id="ARBA00018337"/>
    </source>
</evidence>
<comment type="pathway">
    <text evidence="3">Phospholipid metabolism; CDP-diacylglycerol biosynthesis; CDP-diacylglycerol from sn-glycerol 3-phosphate: step 3/3.</text>
</comment>
<dbReference type="PANTHER" id="PTHR13619">
    <property type="entry name" value="PHOSPHATIDATE CYTIDYLYLTRANSFERASE, MITOCHONDRIAL"/>
    <property type="match status" value="1"/>
</dbReference>
<keyword evidence="12" id="KW-0460">Magnesium</keyword>
<keyword evidence="10" id="KW-0548">Nucleotidyltransferase</keyword>
<evidence type="ECO:0000256" key="17">
    <source>
        <dbReference type="ARBA" id="ARBA00023264"/>
    </source>
</evidence>
<dbReference type="EMBL" id="AP028217">
    <property type="protein sequence ID" value="BEI94364.1"/>
    <property type="molecule type" value="Genomic_DNA"/>
</dbReference>
<keyword evidence="9" id="KW-0808">Transferase</keyword>
<dbReference type="EC" id="2.7.7.41" evidence="6"/>
<evidence type="ECO:0000313" key="21">
    <source>
        <dbReference type="Proteomes" id="UP001233271"/>
    </source>
</evidence>
<dbReference type="GO" id="GO:0016024">
    <property type="term" value="P:CDP-diacylglycerol biosynthetic process"/>
    <property type="evidence" value="ECO:0007669"/>
    <property type="project" value="TreeGrafter"/>
</dbReference>
<evidence type="ECO:0000256" key="19">
    <source>
        <dbReference type="SAM" id="MobiDB-lite"/>
    </source>
</evidence>
<comment type="pathway">
    <text evidence="4">Lipid metabolism.</text>
</comment>
<evidence type="ECO:0000256" key="12">
    <source>
        <dbReference type="ARBA" id="ARBA00022842"/>
    </source>
</evidence>
<evidence type="ECO:0000256" key="4">
    <source>
        <dbReference type="ARBA" id="ARBA00005189"/>
    </source>
</evidence>
<evidence type="ECO:0000256" key="14">
    <source>
        <dbReference type="ARBA" id="ARBA00023128"/>
    </source>
</evidence>
<keyword evidence="16" id="KW-0594">Phospholipid biosynthesis</keyword>
<evidence type="ECO:0000256" key="1">
    <source>
        <dbReference type="ARBA" id="ARBA00001946"/>
    </source>
</evidence>
<dbReference type="Proteomes" id="UP001233271">
    <property type="component" value="Chromosome 6"/>
</dbReference>
<gene>
    <name evidence="20" type="primary">TAM41</name>
    <name evidence="20" type="ORF">CcaverHIS019_0608230</name>
</gene>
<dbReference type="PIRSF" id="PIRSF028840">
    <property type="entry name" value="Mmp37"/>
    <property type="match status" value="1"/>
</dbReference>
<feature type="region of interest" description="Disordered" evidence="19">
    <location>
        <begin position="270"/>
        <end position="289"/>
    </location>
</feature>
<evidence type="ECO:0000256" key="18">
    <source>
        <dbReference type="ARBA" id="ARBA00029893"/>
    </source>
</evidence>